<dbReference type="STRING" id="74348.SAMN04488523_103262"/>
<feature type="transmembrane region" description="Helical" evidence="11">
    <location>
        <begin position="287"/>
        <end position="307"/>
    </location>
</feature>
<evidence type="ECO:0000313" key="13">
    <source>
        <dbReference type="Proteomes" id="UP000198977"/>
    </source>
</evidence>
<dbReference type="CDD" id="cd12833">
    <property type="entry name" value="ZntB-like_1"/>
    <property type="match status" value="1"/>
</dbReference>
<dbReference type="AlphaFoldDB" id="A0A1I1W257"/>
<dbReference type="PANTHER" id="PTHR46494:SF3">
    <property type="entry name" value="ZINC TRANSPORT PROTEIN ZNTB"/>
    <property type="match status" value="1"/>
</dbReference>
<evidence type="ECO:0000256" key="9">
    <source>
        <dbReference type="ARBA" id="ARBA00023065"/>
    </source>
</evidence>
<dbReference type="InterPro" id="IPR002523">
    <property type="entry name" value="MgTranspt_CorA/ZnTranspt_ZntB"/>
</dbReference>
<reference evidence="12 13" key="1">
    <citation type="submission" date="2016-10" db="EMBL/GenBank/DDBJ databases">
        <authorList>
            <person name="de Groot N.N."/>
        </authorList>
    </citation>
    <scope>NUCLEOTIDE SEQUENCE [LARGE SCALE GENOMIC DNA]</scope>
    <source>
        <strain evidence="12 13">DSM 11443</strain>
    </source>
</reference>
<dbReference type="RefSeq" id="WP_093922874.1">
    <property type="nucleotide sequence ID" value="NZ_FOMW01000003.1"/>
</dbReference>
<keyword evidence="13" id="KW-1185">Reference proteome</keyword>
<dbReference type="PANTHER" id="PTHR46494">
    <property type="entry name" value="CORA FAMILY METAL ION TRANSPORTER (EUROFUNG)"/>
    <property type="match status" value="1"/>
</dbReference>
<evidence type="ECO:0000256" key="1">
    <source>
        <dbReference type="ARBA" id="ARBA00004651"/>
    </source>
</evidence>
<evidence type="ECO:0000256" key="3">
    <source>
        <dbReference type="ARBA" id="ARBA00022448"/>
    </source>
</evidence>
<dbReference type="EMBL" id="FOMW01000003">
    <property type="protein sequence ID" value="SFD89282.1"/>
    <property type="molecule type" value="Genomic_DNA"/>
</dbReference>
<comment type="similarity">
    <text evidence="2">Belongs to the CorA metal ion transporter (MIT) (TC 1.A.35) family.</text>
</comment>
<dbReference type="GO" id="GO:0005886">
    <property type="term" value="C:plasma membrane"/>
    <property type="evidence" value="ECO:0007669"/>
    <property type="project" value="UniProtKB-SubCell"/>
</dbReference>
<dbReference type="InterPro" id="IPR045861">
    <property type="entry name" value="CorA_cytoplasmic_dom"/>
</dbReference>
<keyword evidence="10 11" id="KW-0472">Membrane</keyword>
<dbReference type="Pfam" id="PF01544">
    <property type="entry name" value="CorA"/>
    <property type="match status" value="1"/>
</dbReference>
<evidence type="ECO:0000256" key="11">
    <source>
        <dbReference type="SAM" id="Phobius"/>
    </source>
</evidence>
<dbReference type="Proteomes" id="UP000198977">
    <property type="component" value="Unassembled WGS sequence"/>
</dbReference>
<dbReference type="Gene3D" id="3.30.460.20">
    <property type="entry name" value="CorA soluble domain-like"/>
    <property type="match status" value="1"/>
</dbReference>
<comment type="subcellular location">
    <subcellularLocation>
        <location evidence="1">Cell membrane</location>
        <topology evidence="1">Multi-pass membrane protein</topology>
    </subcellularLocation>
</comment>
<keyword evidence="3" id="KW-0813">Transport</keyword>
<dbReference type="SUPFAM" id="SSF143865">
    <property type="entry name" value="CorA soluble domain-like"/>
    <property type="match status" value="1"/>
</dbReference>
<keyword evidence="4" id="KW-1003">Cell membrane</keyword>
<dbReference type="GO" id="GO:0050897">
    <property type="term" value="F:cobalt ion binding"/>
    <property type="evidence" value="ECO:0007669"/>
    <property type="project" value="TreeGrafter"/>
</dbReference>
<accession>A0A1I1W257</accession>
<dbReference type="GO" id="GO:0015095">
    <property type="term" value="F:magnesium ion transmembrane transporter activity"/>
    <property type="evidence" value="ECO:0007669"/>
    <property type="project" value="TreeGrafter"/>
</dbReference>
<keyword evidence="6 11" id="KW-0812">Transmembrane</keyword>
<keyword evidence="7" id="KW-0862">Zinc</keyword>
<evidence type="ECO:0000256" key="5">
    <source>
        <dbReference type="ARBA" id="ARBA00022519"/>
    </source>
</evidence>
<keyword evidence="9" id="KW-0406">Ion transport</keyword>
<evidence type="ECO:0000256" key="6">
    <source>
        <dbReference type="ARBA" id="ARBA00022692"/>
    </source>
</evidence>
<keyword evidence="5" id="KW-0997">Cell inner membrane</keyword>
<dbReference type="SUPFAM" id="SSF144083">
    <property type="entry name" value="Magnesium transport protein CorA, transmembrane region"/>
    <property type="match status" value="1"/>
</dbReference>
<dbReference type="Gene3D" id="1.20.58.340">
    <property type="entry name" value="Magnesium transport protein CorA, transmembrane region"/>
    <property type="match status" value="2"/>
</dbReference>
<dbReference type="OrthoDB" id="9803484at2"/>
<sequence length="313" mass="35481">MPICVFDIFPDGTTTVPTDTALTGPGTYRWWHFDLTDPEFPAWVHERLPAIPAGSLLQNETRPRCDRYEDGLMLNLRGINLNDGADADEMISARMWVDGKVVITVRRRRIFAIDAIRQQAVAGNAPHTPAAFLEALISRLTDRVQEQVAKIEELADYYEDDLENKDTPPPRDLPDTRRSVIRLKRYMEPQRVALARLAAFDIPLIPTESQFRLRELANTTTIAVEELDALRDQLVSIQDEHDANIAHRQARHGYVLSIVAAIFLPLGFLTGLFGVNIGGMPGLDHPYAFVYLCLSMLGLAVFMFVLLRWMRWL</sequence>
<evidence type="ECO:0000256" key="7">
    <source>
        <dbReference type="ARBA" id="ARBA00022833"/>
    </source>
</evidence>
<evidence type="ECO:0000256" key="10">
    <source>
        <dbReference type="ARBA" id="ARBA00023136"/>
    </source>
</evidence>
<name>A0A1I1W257_9RHOB</name>
<protein>
    <submittedName>
        <fullName evidence="12">Zinc transporter</fullName>
    </submittedName>
</protein>
<dbReference type="GO" id="GO:0000287">
    <property type="term" value="F:magnesium ion binding"/>
    <property type="evidence" value="ECO:0007669"/>
    <property type="project" value="TreeGrafter"/>
</dbReference>
<evidence type="ECO:0000256" key="2">
    <source>
        <dbReference type="ARBA" id="ARBA00009765"/>
    </source>
</evidence>
<evidence type="ECO:0000256" key="4">
    <source>
        <dbReference type="ARBA" id="ARBA00022475"/>
    </source>
</evidence>
<organism evidence="12 13">
    <name type="scientific">Sulfitobacter brevis</name>
    <dbReference type="NCBI Taxonomy" id="74348"/>
    <lineage>
        <taxon>Bacteria</taxon>
        <taxon>Pseudomonadati</taxon>
        <taxon>Pseudomonadota</taxon>
        <taxon>Alphaproteobacteria</taxon>
        <taxon>Rhodobacterales</taxon>
        <taxon>Roseobacteraceae</taxon>
        <taxon>Sulfitobacter</taxon>
    </lineage>
</organism>
<proteinExistence type="inferred from homology"/>
<keyword evidence="8 11" id="KW-1133">Transmembrane helix</keyword>
<evidence type="ECO:0000313" key="12">
    <source>
        <dbReference type="EMBL" id="SFD89282.1"/>
    </source>
</evidence>
<gene>
    <name evidence="12" type="ORF">SAMN04488523_103262</name>
</gene>
<evidence type="ECO:0000256" key="8">
    <source>
        <dbReference type="ARBA" id="ARBA00022989"/>
    </source>
</evidence>
<feature type="transmembrane region" description="Helical" evidence="11">
    <location>
        <begin position="254"/>
        <end position="275"/>
    </location>
</feature>
<dbReference type="InterPro" id="IPR045863">
    <property type="entry name" value="CorA_TM1_TM2"/>
</dbReference>
<dbReference type="GO" id="GO:0015087">
    <property type="term" value="F:cobalt ion transmembrane transporter activity"/>
    <property type="evidence" value="ECO:0007669"/>
    <property type="project" value="TreeGrafter"/>
</dbReference>